<dbReference type="EMBL" id="VTOX01000002">
    <property type="protein sequence ID" value="NKE66050.1"/>
    <property type="molecule type" value="Genomic_DNA"/>
</dbReference>
<evidence type="ECO:0000259" key="7">
    <source>
        <dbReference type="Pfam" id="PF04138"/>
    </source>
</evidence>
<accession>A0A7X6DF59</accession>
<name>A0A7X6DF59_9BURK</name>
<dbReference type="GO" id="GO:0000271">
    <property type="term" value="P:polysaccharide biosynthetic process"/>
    <property type="evidence" value="ECO:0007669"/>
    <property type="project" value="InterPro"/>
</dbReference>
<gene>
    <name evidence="8" type="ORF">RAMLITH_09480</name>
</gene>
<feature type="transmembrane region" description="Helical" evidence="6">
    <location>
        <begin position="43"/>
        <end position="63"/>
    </location>
</feature>
<keyword evidence="5 6" id="KW-0472">Membrane</keyword>
<comment type="similarity">
    <text evidence="2">Belongs to the GtrA family.</text>
</comment>
<dbReference type="PANTHER" id="PTHR38459:SF1">
    <property type="entry name" value="PROPHAGE BACTOPRENOL-LINKED GLUCOSE TRANSLOCASE HOMOLOG"/>
    <property type="match status" value="1"/>
</dbReference>
<evidence type="ECO:0000256" key="4">
    <source>
        <dbReference type="ARBA" id="ARBA00022989"/>
    </source>
</evidence>
<feature type="transmembrane region" description="Helical" evidence="6">
    <location>
        <begin position="105"/>
        <end position="127"/>
    </location>
</feature>
<evidence type="ECO:0000313" key="9">
    <source>
        <dbReference type="Proteomes" id="UP000521868"/>
    </source>
</evidence>
<evidence type="ECO:0000256" key="1">
    <source>
        <dbReference type="ARBA" id="ARBA00004141"/>
    </source>
</evidence>
<keyword evidence="3 6" id="KW-0812">Transmembrane</keyword>
<evidence type="ECO:0000313" key="8">
    <source>
        <dbReference type="EMBL" id="NKE66050.1"/>
    </source>
</evidence>
<dbReference type="Pfam" id="PF04138">
    <property type="entry name" value="GtrA_DPMS_TM"/>
    <property type="match status" value="1"/>
</dbReference>
<evidence type="ECO:0000256" key="5">
    <source>
        <dbReference type="ARBA" id="ARBA00023136"/>
    </source>
</evidence>
<proteinExistence type="inferred from homology"/>
<feature type="domain" description="GtrA/DPMS transmembrane" evidence="7">
    <location>
        <begin position="14"/>
        <end position="128"/>
    </location>
</feature>
<comment type="caution">
    <text evidence="8">The sequence shown here is derived from an EMBL/GenBank/DDBJ whole genome shotgun (WGS) entry which is preliminary data.</text>
</comment>
<reference evidence="8 9" key="1">
    <citation type="journal article" date="2020" name="Nature">
        <title>Bacterial chemolithoautotrophy via manganese oxidation.</title>
        <authorList>
            <person name="Yu H."/>
            <person name="Leadbetter J.R."/>
        </authorList>
    </citation>
    <scope>NUCLEOTIDE SEQUENCE [LARGE SCALE GENOMIC DNA]</scope>
    <source>
        <strain evidence="8 9">RBP-1</strain>
    </source>
</reference>
<protein>
    <submittedName>
        <fullName evidence="8">GtrA family protein</fullName>
    </submittedName>
</protein>
<comment type="subcellular location">
    <subcellularLocation>
        <location evidence="1">Membrane</location>
        <topology evidence="1">Multi-pass membrane protein</topology>
    </subcellularLocation>
</comment>
<dbReference type="InterPro" id="IPR007267">
    <property type="entry name" value="GtrA_DPMS_TM"/>
</dbReference>
<sequence>MAGLAHLFDHRLGRFILVGLCNSALGLLVIFGCKAYLGLGDAAANATGYALLIALSFLLNRQWTFEDGGDPAGSLLRFVLVLAAAYLANLATTLAAIDLLAVDDYLAHVAGIGPYAAVGYLGSRIFVFRSPRSSLRCPRPDGTLR</sequence>
<dbReference type="AlphaFoldDB" id="A0A7X6DF59"/>
<dbReference type="GO" id="GO:0005886">
    <property type="term" value="C:plasma membrane"/>
    <property type="evidence" value="ECO:0007669"/>
    <property type="project" value="TreeGrafter"/>
</dbReference>
<keyword evidence="9" id="KW-1185">Reference proteome</keyword>
<keyword evidence="4 6" id="KW-1133">Transmembrane helix</keyword>
<feature type="transmembrane region" description="Helical" evidence="6">
    <location>
        <begin position="75"/>
        <end position="99"/>
    </location>
</feature>
<evidence type="ECO:0000256" key="6">
    <source>
        <dbReference type="SAM" id="Phobius"/>
    </source>
</evidence>
<evidence type="ECO:0000256" key="3">
    <source>
        <dbReference type="ARBA" id="ARBA00022692"/>
    </source>
</evidence>
<organism evidence="8 9">
    <name type="scientific">Ramlibacter lithotrophicus</name>
    <dbReference type="NCBI Taxonomy" id="2606681"/>
    <lineage>
        <taxon>Bacteria</taxon>
        <taxon>Pseudomonadati</taxon>
        <taxon>Pseudomonadota</taxon>
        <taxon>Betaproteobacteria</taxon>
        <taxon>Burkholderiales</taxon>
        <taxon>Comamonadaceae</taxon>
        <taxon>Ramlibacter</taxon>
    </lineage>
</organism>
<evidence type="ECO:0000256" key="2">
    <source>
        <dbReference type="ARBA" id="ARBA00009399"/>
    </source>
</evidence>
<feature type="transmembrane region" description="Helical" evidence="6">
    <location>
        <begin position="12"/>
        <end position="37"/>
    </location>
</feature>
<dbReference type="RefSeq" id="WP_168107118.1">
    <property type="nucleotide sequence ID" value="NZ_VTOX01000002.1"/>
</dbReference>
<dbReference type="InterPro" id="IPR051401">
    <property type="entry name" value="GtrA_CellWall_Glycosyl"/>
</dbReference>
<dbReference type="Proteomes" id="UP000521868">
    <property type="component" value="Unassembled WGS sequence"/>
</dbReference>
<dbReference type="PANTHER" id="PTHR38459">
    <property type="entry name" value="PROPHAGE BACTOPRENOL-LINKED GLUCOSE TRANSLOCASE HOMOLOG"/>
    <property type="match status" value="1"/>
</dbReference>